<protein>
    <submittedName>
        <fullName evidence="1">Uncharacterized protein</fullName>
    </submittedName>
</protein>
<dbReference type="Proteomes" id="UP000015105">
    <property type="component" value="Chromosome 6D"/>
</dbReference>
<proteinExistence type="predicted"/>
<reference evidence="1" key="4">
    <citation type="submission" date="2019-03" db="UniProtKB">
        <authorList>
            <consortium name="EnsemblPlants"/>
        </authorList>
    </citation>
    <scope>IDENTIFICATION</scope>
</reference>
<dbReference type="AlphaFoldDB" id="A0A453PNK9"/>
<sequence>MILLGKYDGHFHDFLEWLNSQYPGQSRTTLLAVLLQTVSNVIDNHILVFSVQVSAYLCLQR</sequence>
<reference evidence="2" key="2">
    <citation type="journal article" date="2017" name="Nat. Plants">
        <title>The Aegilops tauschii genome reveals multiple impacts of transposons.</title>
        <authorList>
            <person name="Zhao G."/>
            <person name="Zou C."/>
            <person name="Li K."/>
            <person name="Wang K."/>
            <person name="Li T."/>
            <person name="Gao L."/>
            <person name="Zhang X."/>
            <person name="Wang H."/>
            <person name="Yang Z."/>
            <person name="Liu X."/>
            <person name="Jiang W."/>
            <person name="Mao L."/>
            <person name="Kong X."/>
            <person name="Jiao Y."/>
            <person name="Jia J."/>
        </authorList>
    </citation>
    <scope>NUCLEOTIDE SEQUENCE [LARGE SCALE GENOMIC DNA]</scope>
    <source>
        <strain evidence="2">cv. AL8/78</strain>
    </source>
</reference>
<dbReference type="Gramene" id="AET6Gv20793500.16">
    <property type="protein sequence ID" value="AET6Gv20793500.16"/>
    <property type="gene ID" value="AET6Gv20793500"/>
</dbReference>
<keyword evidence="2" id="KW-1185">Reference proteome</keyword>
<reference evidence="2" key="1">
    <citation type="journal article" date="2014" name="Science">
        <title>Ancient hybridizations among the ancestral genomes of bread wheat.</title>
        <authorList>
            <consortium name="International Wheat Genome Sequencing Consortium,"/>
            <person name="Marcussen T."/>
            <person name="Sandve S.R."/>
            <person name="Heier L."/>
            <person name="Spannagl M."/>
            <person name="Pfeifer M."/>
            <person name="Jakobsen K.S."/>
            <person name="Wulff B.B."/>
            <person name="Steuernagel B."/>
            <person name="Mayer K.F."/>
            <person name="Olsen O.A."/>
        </authorList>
    </citation>
    <scope>NUCLEOTIDE SEQUENCE [LARGE SCALE GENOMIC DNA]</scope>
    <source>
        <strain evidence="2">cv. AL8/78</strain>
    </source>
</reference>
<name>A0A453PNK9_AEGTS</name>
<reference evidence="1" key="3">
    <citation type="journal article" date="2017" name="Nature">
        <title>Genome sequence of the progenitor of the wheat D genome Aegilops tauschii.</title>
        <authorList>
            <person name="Luo M.C."/>
            <person name="Gu Y.Q."/>
            <person name="Puiu D."/>
            <person name="Wang H."/>
            <person name="Twardziok S.O."/>
            <person name="Deal K.R."/>
            <person name="Huo N."/>
            <person name="Zhu T."/>
            <person name="Wang L."/>
            <person name="Wang Y."/>
            <person name="McGuire P.E."/>
            <person name="Liu S."/>
            <person name="Long H."/>
            <person name="Ramasamy R.K."/>
            <person name="Rodriguez J.C."/>
            <person name="Van S.L."/>
            <person name="Yuan L."/>
            <person name="Wang Z."/>
            <person name="Xia Z."/>
            <person name="Xiao L."/>
            <person name="Anderson O.D."/>
            <person name="Ouyang S."/>
            <person name="Liang Y."/>
            <person name="Zimin A.V."/>
            <person name="Pertea G."/>
            <person name="Qi P."/>
            <person name="Bennetzen J.L."/>
            <person name="Dai X."/>
            <person name="Dawson M.W."/>
            <person name="Muller H.G."/>
            <person name="Kugler K."/>
            <person name="Rivarola-Duarte L."/>
            <person name="Spannagl M."/>
            <person name="Mayer K.F.X."/>
            <person name="Lu F.H."/>
            <person name="Bevan M.W."/>
            <person name="Leroy P."/>
            <person name="Li P."/>
            <person name="You F.M."/>
            <person name="Sun Q."/>
            <person name="Liu Z."/>
            <person name="Lyons E."/>
            <person name="Wicker T."/>
            <person name="Salzberg S.L."/>
            <person name="Devos K.M."/>
            <person name="Dvorak J."/>
        </authorList>
    </citation>
    <scope>NUCLEOTIDE SEQUENCE [LARGE SCALE GENOMIC DNA]</scope>
    <source>
        <strain evidence="1">cv. AL8/78</strain>
    </source>
</reference>
<accession>A0A453PNK9</accession>
<reference evidence="1" key="5">
    <citation type="journal article" date="2021" name="G3 (Bethesda)">
        <title>Aegilops tauschii genome assembly Aet v5.0 features greater sequence contiguity and improved annotation.</title>
        <authorList>
            <person name="Wang L."/>
            <person name="Zhu T."/>
            <person name="Rodriguez J.C."/>
            <person name="Deal K.R."/>
            <person name="Dubcovsky J."/>
            <person name="McGuire P.E."/>
            <person name="Lux T."/>
            <person name="Spannagl M."/>
            <person name="Mayer K.F.X."/>
            <person name="Baldrich P."/>
            <person name="Meyers B.C."/>
            <person name="Huo N."/>
            <person name="Gu Y.Q."/>
            <person name="Zhou H."/>
            <person name="Devos K.M."/>
            <person name="Bennetzen J.L."/>
            <person name="Unver T."/>
            <person name="Budak H."/>
            <person name="Gulick P.J."/>
            <person name="Galiba G."/>
            <person name="Kalapos B."/>
            <person name="Nelson D.R."/>
            <person name="Li P."/>
            <person name="You F.M."/>
            <person name="Luo M.C."/>
            <person name="Dvorak J."/>
        </authorList>
    </citation>
    <scope>NUCLEOTIDE SEQUENCE [LARGE SCALE GENOMIC DNA]</scope>
    <source>
        <strain evidence="1">cv. AL8/78</strain>
    </source>
</reference>
<evidence type="ECO:0000313" key="1">
    <source>
        <dbReference type="EnsemblPlants" id="AET6Gv20793500.16"/>
    </source>
</evidence>
<evidence type="ECO:0000313" key="2">
    <source>
        <dbReference type="Proteomes" id="UP000015105"/>
    </source>
</evidence>
<dbReference type="EnsemblPlants" id="AET6Gv20793500.16">
    <property type="protein sequence ID" value="AET6Gv20793500.16"/>
    <property type="gene ID" value="AET6Gv20793500"/>
</dbReference>
<organism evidence="1 2">
    <name type="scientific">Aegilops tauschii subsp. strangulata</name>
    <name type="common">Goatgrass</name>
    <dbReference type="NCBI Taxonomy" id="200361"/>
    <lineage>
        <taxon>Eukaryota</taxon>
        <taxon>Viridiplantae</taxon>
        <taxon>Streptophyta</taxon>
        <taxon>Embryophyta</taxon>
        <taxon>Tracheophyta</taxon>
        <taxon>Spermatophyta</taxon>
        <taxon>Magnoliopsida</taxon>
        <taxon>Liliopsida</taxon>
        <taxon>Poales</taxon>
        <taxon>Poaceae</taxon>
        <taxon>BOP clade</taxon>
        <taxon>Pooideae</taxon>
        <taxon>Triticodae</taxon>
        <taxon>Triticeae</taxon>
        <taxon>Triticinae</taxon>
        <taxon>Aegilops</taxon>
    </lineage>
</organism>